<keyword evidence="2" id="KW-1003">Cell membrane</keyword>
<dbReference type="PhylomeDB" id="A7SPE4"/>
<evidence type="ECO:0000256" key="8">
    <source>
        <dbReference type="ARBA" id="ARBA00023224"/>
    </source>
</evidence>
<dbReference type="Proteomes" id="UP000001593">
    <property type="component" value="Unassembled WGS sequence"/>
</dbReference>
<evidence type="ECO:0000313" key="11">
    <source>
        <dbReference type="EMBL" id="EDO34421.1"/>
    </source>
</evidence>
<feature type="transmembrane region" description="Helical" evidence="9">
    <location>
        <begin position="149"/>
        <end position="177"/>
    </location>
</feature>
<dbReference type="OrthoDB" id="10044919at2759"/>
<evidence type="ECO:0000256" key="2">
    <source>
        <dbReference type="ARBA" id="ARBA00022475"/>
    </source>
</evidence>
<evidence type="ECO:0000256" key="6">
    <source>
        <dbReference type="ARBA" id="ARBA00023136"/>
    </source>
</evidence>
<keyword evidence="12" id="KW-1185">Reference proteome</keyword>
<dbReference type="eggNOG" id="KOG3656">
    <property type="taxonomic scope" value="Eukaryota"/>
</dbReference>
<keyword evidence="8" id="KW-0807">Transducer</keyword>
<dbReference type="GO" id="GO:0008020">
    <property type="term" value="F:G protein-coupled photoreceptor activity"/>
    <property type="evidence" value="ECO:0000318"/>
    <property type="project" value="GO_Central"/>
</dbReference>
<keyword evidence="7" id="KW-0675">Receptor</keyword>
<dbReference type="STRING" id="45351.A7SPE4"/>
<comment type="subcellular location">
    <subcellularLocation>
        <location evidence="1">Cell membrane</location>
        <topology evidence="1">Multi-pass membrane protein</topology>
    </subcellularLocation>
</comment>
<reference evidence="11 12" key="1">
    <citation type="journal article" date="2007" name="Science">
        <title>Sea anemone genome reveals ancestral eumetazoan gene repertoire and genomic organization.</title>
        <authorList>
            <person name="Putnam N.H."/>
            <person name="Srivastava M."/>
            <person name="Hellsten U."/>
            <person name="Dirks B."/>
            <person name="Chapman J."/>
            <person name="Salamov A."/>
            <person name="Terry A."/>
            <person name="Shapiro H."/>
            <person name="Lindquist E."/>
            <person name="Kapitonov V.V."/>
            <person name="Jurka J."/>
            <person name="Genikhovich G."/>
            <person name="Grigoriev I.V."/>
            <person name="Lucas S.M."/>
            <person name="Steele R.E."/>
            <person name="Finnerty J.R."/>
            <person name="Technau U."/>
            <person name="Martindale M.Q."/>
            <person name="Rokhsar D.S."/>
        </authorList>
    </citation>
    <scope>NUCLEOTIDE SEQUENCE [LARGE SCALE GENOMIC DNA]</scope>
    <source>
        <strain evidence="12">CH2 X CH6</strain>
    </source>
</reference>
<dbReference type="GO" id="GO:0007602">
    <property type="term" value="P:phototransduction"/>
    <property type="evidence" value="ECO:0000318"/>
    <property type="project" value="GO_Central"/>
</dbReference>
<dbReference type="Pfam" id="PF00001">
    <property type="entry name" value="7tm_1"/>
    <property type="match status" value="1"/>
</dbReference>
<dbReference type="KEGG" id="nve:5505779"/>
<keyword evidence="4 9" id="KW-1133">Transmembrane helix</keyword>
<accession>A7SPE4</accession>
<dbReference type="CDD" id="cd00637">
    <property type="entry name" value="7tm_classA_rhodopsin-like"/>
    <property type="match status" value="1"/>
</dbReference>
<feature type="transmembrane region" description="Helical" evidence="9">
    <location>
        <begin position="70"/>
        <end position="89"/>
    </location>
</feature>
<organism evidence="11 12">
    <name type="scientific">Nematostella vectensis</name>
    <name type="common">Starlet sea anemone</name>
    <dbReference type="NCBI Taxonomy" id="45351"/>
    <lineage>
        <taxon>Eukaryota</taxon>
        <taxon>Metazoa</taxon>
        <taxon>Cnidaria</taxon>
        <taxon>Anthozoa</taxon>
        <taxon>Hexacorallia</taxon>
        <taxon>Actiniaria</taxon>
        <taxon>Edwardsiidae</taxon>
        <taxon>Nematostella</taxon>
    </lineage>
</organism>
<feature type="transmembrane region" description="Helical" evidence="9">
    <location>
        <begin position="109"/>
        <end position="128"/>
    </location>
</feature>
<evidence type="ECO:0000256" key="5">
    <source>
        <dbReference type="ARBA" id="ARBA00023040"/>
    </source>
</evidence>
<dbReference type="SUPFAM" id="SSF81321">
    <property type="entry name" value="Family A G protein-coupled receptor-like"/>
    <property type="match status" value="1"/>
</dbReference>
<dbReference type="FunFam" id="1.20.1070.10:FF:000597">
    <property type="entry name" value="Predicted protein"/>
    <property type="match status" value="1"/>
</dbReference>
<keyword evidence="5" id="KW-0297">G-protein coupled receptor</keyword>
<feature type="transmembrane region" description="Helical" evidence="9">
    <location>
        <begin position="197"/>
        <end position="220"/>
    </location>
</feature>
<dbReference type="EMBL" id="DS469732">
    <property type="protein sequence ID" value="EDO34421.1"/>
    <property type="molecule type" value="Genomic_DNA"/>
</dbReference>
<evidence type="ECO:0000256" key="3">
    <source>
        <dbReference type="ARBA" id="ARBA00022692"/>
    </source>
</evidence>
<evidence type="ECO:0000256" key="1">
    <source>
        <dbReference type="ARBA" id="ARBA00004651"/>
    </source>
</evidence>
<feature type="transmembrane region" description="Helical" evidence="9">
    <location>
        <begin position="29"/>
        <end position="58"/>
    </location>
</feature>
<dbReference type="OMA" id="THRREYE"/>
<dbReference type="Gene3D" id="1.20.1070.10">
    <property type="entry name" value="Rhodopsin 7-helix transmembrane proteins"/>
    <property type="match status" value="1"/>
</dbReference>
<evidence type="ECO:0000256" key="4">
    <source>
        <dbReference type="ARBA" id="ARBA00022989"/>
    </source>
</evidence>
<gene>
    <name evidence="11" type="ORF">NEMVEDRAFT_v1g172825</name>
</gene>
<dbReference type="GO" id="GO:0005886">
    <property type="term" value="C:plasma membrane"/>
    <property type="evidence" value="ECO:0000318"/>
    <property type="project" value="GO_Central"/>
</dbReference>
<dbReference type="InterPro" id="IPR000276">
    <property type="entry name" value="GPCR_Rhodpsn"/>
</dbReference>
<dbReference type="PANTHER" id="PTHR22752">
    <property type="entry name" value="G PROTEIN-COUPLED RECEPTOR"/>
    <property type="match status" value="1"/>
</dbReference>
<dbReference type="InterPro" id="IPR017452">
    <property type="entry name" value="GPCR_Rhodpsn_7TM"/>
</dbReference>
<dbReference type="PRINTS" id="PR00237">
    <property type="entry name" value="GPCRRHODOPSN"/>
</dbReference>
<feature type="non-terminal residue" evidence="11">
    <location>
        <position position="316"/>
    </location>
</feature>
<dbReference type="InParanoid" id="A7SPE4"/>
<dbReference type="PROSITE" id="PS50262">
    <property type="entry name" value="G_PROTEIN_RECEP_F1_2"/>
    <property type="match status" value="1"/>
</dbReference>
<feature type="transmembrane region" description="Helical" evidence="9">
    <location>
        <begin position="254"/>
        <end position="275"/>
    </location>
</feature>
<proteinExistence type="predicted"/>
<evidence type="ECO:0000256" key="7">
    <source>
        <dbReference type="ARBA" id="ARBA00023170"/>
    </source>
</evidence>
<feature type="transmembrane region" description="Helical" evidence="9">
    <location>
        <begin position="287"/>
        <end position="306"/>
    </location>
</feature>
<dbReference type="HOGENOM" id="CLU_009579_3_3_1"/>
<feature type="domain" description="G-protein coupled receptors family 1 profile" evidence="10">
    <location>
        <begin position="49"/>
        <end position="306"/>
    </location>
</feature>
<dbReference type="GO" id="GO:0007186">
    <property type="term" value="P:G protein-coupled receptor signaling pathway"/>
    <property type="evidence" value="ECO:0000318"/>
    <property type="project" value="GO_Central"/>
</dbReference>
<dbReference type="GO" id="GO:0071482">
    <property type="term" value="P:cellular response to light stimulus"/>
    <property type="evidence" value="ECO:0000318"/>
    <property type="project" value="GO_Central"/>
</dbReference>
<sequence length="316" mass="35394">MMNTKSLEMLTANGTQNIVLANTLHKRSVWLIVVESGILFVISFLALAGNILICAAVYRKPSLRTVTNMFIVSLAACDILMAAVAMPLSEGTLITGEWMYGRVTCQIQGFTIHLLVFHSVQVIMLTAINRNLSVVRPELYRRIFSKRATLVMILGVSVVSAAAMAALVFFLTSYFIFHPGKAICVVTFRNLSQSRQYTIIFAAIFIVVPFLVISVCYLRVIQTIRSHRREFESSRGVLDSSSVLLREEDKLSRIVLAIILGFAACWVPCAIIDIIDTTTVEWLPRQVYLLYMYLGYGSCLLNPCLYGGMNKQVRRE</sequence>
<keyword evidence="6 9" id="KW-0472">Membrane</keyword>
<protein>
    <recommendedName>
        <fullName evidence="10">G-protein coupled receptors family 1 profile domain-containing protein</fullName>
    </recommendedName>
</protein>
<dbReference type="AlphaFoldDB" id="A7SPE4"/>
<keyword evidence="3 9" id="KW-0812">Transmembrane</keyword>
<name>A7SPE4_NEMVE</name>
<evidence type="ECO:0000313" key="12">
    <source>
        <dbReference type="Proteomes" id="UP000001593"/>
    </source>
</evidence>
<evidence type="ECO:0000256" key="9">
    <source>
        <dbReference type="SAM" id="Phobius"/>
    </source>
</evidence>
<evidence type="ECO:0000259" key="10">
    <source>
        <dbReference type="PROSITE" id="PS50262"/>
    </source>
</evidence>